<organism evidence="14 15">
    <name type="scientific">Trichonephila clavata</name>
    <name type="common">Joro spider</name>
    <name type="synonym">Nephila clavata</name>
    <dbReference type="NCBI Taxonomy" id="2740835"/>
    <lineage>
        <taxon>Eukaryota</taxon>
        <taxon>Metazoa</taxon>
        <taxon>Ecdysozoa</taxon>
        <taxon>Arthropoda</taxon>
        <taxon>Chelicerata</taxon>
        <taxon>Arachnida</taxon>
        <taxon>Araneae</taxon>
        <taxon>Araneomorphae</taxon>
        <taxon>Entelegynae</taxon>
        <taxon>Araneoidea</taxon>
        <taxon>Nephilidae</taxon>
        <taxon>Trichonephila</taxon>
    </lineage>
</organism>
<comment type="caution">
    <text evidence="14">The sequence shown here is derived from an EMBL/GenBank/DDBJ whole genome shotgun (WGS) entry which is preliminary data.</text>
</comment>
<sequence length="623" mass="71225">MEDSYCTQVPDENQMNTALSKSDLSSMEMRKKTEEELERLAKEFAAHKVSAAGVSYIVSSPSIIRRALWFIAVMACITFMGYMTVKVIMEYLRYPKILVKEDVIKYKLPFPGVTICTLNPISNRYVAHTSLKKLLDLKLMVQNISTETPNITYHSNCLKNPLCKWSWFQEECFCVRNPCLTEFCMPENGTHCSCLSTFCDNSYKKIKGCTKVTMTTPGGTKESCLCQGASGQGKKRSSRMEKEKFRELLSKFHDKRVRQLIRTIKHSDTHDLTDIEEALMPTTEELYHYGATFDSLVASCSFEGSRCYRENFTVLYDPTYGKCYMFNYVGKHFIGADEPILIHSYGSNSGLQLLLRISGRSVVDLLRREIGARISIHDPHTLPFVDEYGLNVRPNIMTNIELSYAEIKRLKEPWGNCDEDPGRMHNGDTYSVLGCEKYCGFQLMTSRCNCTMRYFLRGTVLNQLRPPYPICDINDDAQKDCITAALEEYDNTPICGCKSPCSQTIYDYDVTSSELNVNYFRAVKAIRTLNLDEDGELKYLNYTDQKLMVGVKVYYNTFEVTSHIEVPSYSWETLMANIGGNLGFFMGLTLVTFLEIAEFIWDFLRTACRRLTSERKVPKVASL</sequence>
<reference evidence="14" key="1">
    <citation type="submission" date="2020-07" db="EMBL/GenBank/DDBJ databases">
        <title>Multicomponent nature underlies the extraordinary mechanical properties of spider dragline silk.</title>
        <authorList>
            <person name="Kono N."/>
            <person name="Nakamura H."/>
            <person name="Mori M."/>
            <person name="Yoshida Y."/>
            <person name="Ohtoshi R."/>
            <person name="Malay A.D."/>
            <person name="Moran D.A.P."/>
            <person name="Tomita M."/>
            <person name="Numata K."/>
            <person name="Arakawa K."/>
        </authorList>
    </citation>
    <scope>NUCLEOTIDE SEQUENCE</scope>
</reference>
<keyword evidence="5 12" id="KW-0812">Transmembrane</keyword>
<dbReference type="GO" id="GO:0005886">
    <property type="term" value="C:plasma membrane"/>
    <property type="evidence" value="ECO:0007669"/>
    <property type="project" value="TreeGrafter"/>
</dbReference>
<evidence type="ECO:0000256" key="11">
    <source>
        <dbReference type="ARBA" id="ARBA00023303"/>
    </source>
</evidence>
<dbReference type="PRINTS" id="PR01078">
    <property type="entry name" value="AMINACHANNEL"/>
</dbReference>
<dbReference type="EMBL" id="BMAO01024930">
    <property type="protein sequence ID" value="GFQ98810.1"/>
    <property type="molecule type" value="Genomic_DNA"/>
</dbReference>
<dbReference type="Proteomes" id="UP000887116">
    <property type="component" value="Unassembled WGS sequence"/>
</dbReference>
<gene>
    <name evidence="14" type="primary">mec-10</name>
    <name evidence="14" type="ORF">TNCT_384211</name>
</gene>
<dbReference type="OrthoDB" id="10064773at2759"/>
<proteinExistence type="inferred from homology"/>
<evidence type="ECO:0000256" key="7">
    <source>
        <dbReference type="ARBA" id="ARBA00023053"/>
    </source>
</evidence>
<keyword evidence="7" id="KW-0915">Sodium</keyword>
<keyword evidence="11 12" id="KW-0407">Ion channel</keyword>
<dbReference type="AlphaFoldDB" id="A0A8X6L5T7"/>
<comment type="subcellular location">
    <subcellularLocation>
        <location evidence="1">Membrane</location>
        <topology evidence="1">Multi-pass membrane protein</topology>
    </subcellularLocation>
</comment>
<accession>A0A8X6L5T7</accession>
<evidence type="ECO:0000256" key="3">
    <source>
        <dbReference type="ARBA" id="ARBA00022448"/>
    </source>
</evidence>
<evidence type="ECO:0000313" key="15">
    <source>
        <dbReference type="Proteomes" id="UP000887116"/>
    </source>
</evidence>
<evidence type="ECO:0000256" key="1">
    <source>
        <dbReference type="ARBA" id="ARBA00004141"/>
    </source>
</evidence>
<dbReference type="Pfam" id="PF00858">
    <property type="entry name" value="ASC"/>
    <property type="match status" value="1"/>
</dbReference>
<evidence type="ECO:0000256" key="12">
    <source>
        <dbReference type="RuleBase" id="RU000679"/>
    </source>
</evidence>
<evidence type="ECO:0000256" key="5">
    <source>
        <dbReference type="ARBA" id="ARBA00022692"/>
    </source>
</evidence>
<keyword evidence="8 12" id="KW-0406">Ion transport</keyword>
<feature type="transmembrane region" description="Helical" evidence="13">
    <location>
        <begin position="67"/>
        <end position="85"/>
    </location>
</feature>
<keyword evidence="10 12" id="KW-0739">Sodium transport</keyword>
<dbReference type="InterPro" id="IPR001873">
    <property type="entry name" value="ENaC"/>
</dbReference>
<dbReference type="Gene3D" id="1.10.287.770">
    <property type="entry name" value="YojJ-like"/>
    <property type="match status" value="1"/>
</dbReference>
<evidence type="ECO:0000256" key="8">
    <source>
        <dbReference type="ARBA" id="ARBA00023065"/>
    </source>
</evidence>
<dbReference type="PANTHER" id="PTHR11690:SF248">
    <property type="entry name" value="PICKPOCKET 17, ISOFORM A"/>
    <property type="match status" value="1"/>
</dbReference>
<keyword evidence="9 13" id="KW-0472">Membrane</keyword>
<evidence type="ECO:0000256" key="9">
    <source>
        <dbReference type="ARBA" id="ARBA00023136"/>
    </source>
</evidence>
<keyword evidence="15" id="KW-1185">Reference proteome</keyword>
<evidence type="ECO:0000256" key="2">
    <source>
        <dbReference type="ARBA" id="ARBA00007193"/>
    </source>
</evidence>
<evidence type="ECO:0000256" key="13">
    <source>
        <dbReference type="SAM" id="Phobius"/>
    </source>
</evidence>
<name>A0A8X6L5T7_TRICU</name>
<evidence type="ECO:0000256" key="10">
    <source>
        <dbReference type="ARBA" id="ARBA00023201"/>
    </source>
</evidence>
<evidence type="ECO:0000256" key="4">
    <source>
        <dbReference type="ARBA" id="ARBA00022461"/>
    </source>
</evidence>
<keyword evidence="6 13" id="KW-1133">Transmembrane helix</keyword>
<evidence type="ECO:0000256" key="6">
    <source>
        <dbReference type="ARBA" id="ARBA00022989"/>
    </source>
</evidence>
<dbReference type="GO" id="GO:0015280">
    <property type="term" value="F:ligand-gated sodium channel activity"/>
    <property type="evidence" value="ECO:0007669"/>
    <property type="project" value="TreeGrafter"/>
</dbReference>
<protein>
    <submittedName>
        <fullName evidence="14">Degenerin mec-10</fullName>
    </submittedName>
</protein>
<dbReference type="PANTHER" id="PTHR11690">
    <property type="entry name" value="AMILORIDE-SENSITIVE SODIUM CHANNEL-RELATED"/>
    <property type="match status" value="1"/>
</dbReference>
<keyword evidence="4 12" id="KW-0894">Sodium channel</keyword>
<keyword evidence="3 12" id="KW-0813">Transport</keyword>
<dbReference type="Gene3D" id="2.60.470.10">
    <property type="entry name" value="Acid-sensing ion channels like domains"/>
    <property type="match status" value="1"/>
</dbReference>
<evidence type="ECO:0000313" key="14">
    <source>
        <dbReference type="EMBL" id="GFQ98810.1"/>
    </source>
</evidence>
<comment type="similarity">
    <text evidence="2 12">Belongs to the amiloride-sensitive sodium channel (TC 1.A.6) family.</text>
</comment>